<gene>
    <name evidence="2" type="ORF">ACFPEL_16955</name>
</gene>
<comment type="caution">
    <text evidence="2">The sequence shown here is derived from an EMBL/GenBank/DDBJ whole genome shotgun (WGS) entry which is preliminary data.</text>
</comment>
<evidence type="ECO:0008006" key="4">
    <source>
        <dbReference type="Google" id="ProtNLM"/>
    </source>
</evidence>
<accession>A0ABV9RLT0</accession>
<organism evidence="2 3">
    <name type="scientific">Actinomycetospora chibensis</name>
    <dbReference type="NCBI Taxonomy" id="663606"/>
    <lineage>
        <taxon>Bacteria</taxon>
        <taxon>Bacillati</taxon>
        <taxon>Actinomycetota</taxon>
        <taxon>Actinomycetes</taxon>
        <taxon>Pseudonocardiales</taxon>
        <taxon>Pseudonocardiaceae</taxon>
        <taxon>Actinomycetospora</taxon>
    </lineage>
</organism>
<name>A0ABV9RLT0_9PSEU</name>
<feature type="region of interest" description="Disordered" evidence="1">
    <location>
        <begin position="67"/>
        <end position="94"/>
    </location>
</feature>
<keyword evidence="3" id="KW-1185">Reference proteome</keyword>
<sequence>MARRSRRHPVRPAPAPPPLRGGWVREEGGWTVRSISGTAATKTYRCPGCHQEIPPRTPHVVAWPADEVEDDDSANSERRHWHTGCWRRERARSG</sequence>
<reference evidence="3" key="1">
    <citation type="journal article" date="2019" name="Int. J. Syst. Evol. Microbiol.">
        <title>The Global Catalogue of Microorganisms (GCM) 10K type strain sequencing project: providing services to taxonomists for standard genome sequencing and annotation.</title>
        <authorList>
            <consortium name="The Broad Institute Genomics Platform"/>
            <consortium name="The Broad Institute Genome Sequencing Center for Infectious Disease"/>
            <person name="Wu L."/>
            <person name="Ma J."/>
        </authorList>
    </citation>
    <scope>NUCLEOTIDE SEQUENCE [LARGE SCALE GENOMIC DNA]</scope>
    <source>
        <strain evidence="3">CCUG 50347</strain>
    </source>
</reference>
<dbReference type="RefSeq" id="WP_274189427.1">
    <property type="nucleotide sequence ID" value="NZ_BAABHN010000037.1"/>
</dbReference>
<proteinExistence type="predicted"/>
<dbReference type="Proteomes" id="UP001595909">
    <property type="component" value="Unassembled WGS sequence"/>
</dbReference>
<protein>
    <recommendedName>
        <fullName evidence="4">ATP/GTP-binding protein</fullName>
    </recommendedName>
</protein>
<evidence type="ECO:0000313" key="2">
    <source>
        <dbReference type="EMBL" id="MFC4834107.1"/>
    </source>
</evidence>
<evidence type="ECO:0000313" key="3">
    <source>
        <dbReference type="Proteomes" id="UP001595909"/>
    </source>
</evidence>
<evidence type="ECO:0000256" key="1">
    <source>
        <dbReference type="SAM" id="MobiDB-lite"/>
    </source>
</evidence>
<feature type="region of interest" description="Disordered" evidence="1">
    <location>
        <begin position="1"/>
        <end position="22"/>
    </location>
</feature>
<dbReference type="EMBL" id="JBHSIM010000037">
    <property type="protein sequence ID" value="MFC4834107.1"/>
    <property type="molecule type" value="Genomic_DNA"/>
</dbReference>
<feature type="compositionally biased region" description="Basic residues" evidence="1">
    <location>
        <begin position="1"/>
        <end position="10"/>
    </location>
</feature>